<evidence type="ECO:0000256" key="2">
    <source>
        <dbReference type="SAM" id="MobiDB-lite"/>
    </source>
</evidence>
<comment type="caution">
    <text evidence="3">The sequence shown here is derived from an EMBL/GenBank/DDBJ whole genome shotgun (WGS) entry which is preliminary data.</text>
</comment>
<reference evidence="3 4" key="1">
    <citation type="journal article" date="2018" name="Sci. Rep.">
        <title>Comparative analysis of the Pocillopora damicornis genome highlights role of immune system in coral evolution.</title>
        <authorList>
            <person name="Cunning R."/>
            <person name="Bay R.A."/>
            <person name="Gillette P."/>
            <person name="Baker A.C."/>
            <person name="Traylor-Knowles N."/>
        </authorList>
    </citation>
    <scope>NUCLEOTIDE SEQUENCE [LARGE SCALE GENOMIC DNA]</scope>
    <source>
        <strain evidence="3">RSMAS</strain>
        <tissue evidence="3">Whole animal</tissue>
    </source>
</reference>
<keyword evidence="4" id="KW-1185">Reference proteome</keyword>
<proteinExistence type="predicted"/>
<evidence type="ECO:0000313" key="3">
    <source>
        <dbReference type="EMBL" id="RMX50261.1"/>
    </source>
</evidence>
<name>A0A3M6U9I0_POCDA</name>
<dbReference type="AlphaFoldDB" id="A0A3M6U9I0"/>
<organism evidence="3 4">
    <name type="scientific">Pocillopora damicornis</name>
    <name type="common">Cauliflower coral</name>
    <name type="synonym">Millepora damicornis</name>
    <dbReference type="NCBI Taxonomy" id="46731"/>
    <lineage>
        <taxon>Eukaryota</taxon>
        <taxon>Metazoa</taxon>
        <taxon>Cnidaria</taxon>
        <taxon>Anthozoa</taxon>
        <taxon>Hexacorallia</taxon>
        <taxon>Scleractinia</taxon>
        <taxon>Astrocoeniina</taxon>
        <taxon>Pocilloporidae</taxon>
        <taxon>Pocillopora</taxon>
    </lineage>
</organism>
<protein>
    <submittedName>
        <fullName evidence="3">Uncharacterized protein</fullName>
    </submittedName>
</protein>
<dbReference type="Proteomes" id="UP000275408">
    <property type="component" value="Unassembled WGS sequence"/>
</dbReference>
<feature type="coiled-coil region" evidence="1">
    <location>
        <begin position="185"/>
        <end position="227"/>
    </location>
</feature>
<evidence type="ECO:0000313" key="4">
    <source>
        <dbReference type="Proteomes" id="UP000275408"/>
    </source>
</evidence>
<feature type="region of interest" description="Disordered" evidence="2">
    <location>
        <begin position="273"/>
        <end position="345"/>
    </location>
</feature>
<evidence type="ECO:0000256" key="1">
    <source>
        <dbReference type="SAM" id="Coils"/>
    </source>
</evidence>
<keyword evidence="1" id="KW-0175">Coiled coil</keyword>
<feature type="compositionally biased region" description="Low complexity" evidence="2">
    <location>
        <begin position="305"/>
        <end position="316"/>
    </location>
</feature>
<sequence length="368" mass="41885">MEWSQVRYKEKKKRWIWHRTKIRFLDKNWKVPGNVDVDRTVVERRQPKLTEKGKAYQLTKGKRKRKKLKREIHLWIAVIGTLMGLHKNLEFINEESLKLNDCFKQFGDLHKEIQELLTEGEQRVDSQVYDNLYDEVHLLRGAVQKWIVEASLRIIDDRLERRSSKSGVKTRSSRFSCASTTSSKAKALQAKARQEELEARIAQLDQVEAARKEAERVKLEAEFAAAAVSKVYEDAIKEDEEQYLGCDETGVREPSLKDLSAFITAESKTKNDLVYGRSSHPTTRVGSGFRPKKTPTLKPGNGPPVTTMVTEVQTEQNSGTDQQREEVSPTKAGQGVKGDRSQGKSCKVCSGKQAISTCSVFLTKSLNW</sequence>
<dbReference type="EMBL" id="RCHS01001994">
    <property type="protein sequence ID" value="RMX50261.1"/>
    <property type="molecule type" value="Genomic_DNA"/>
</dbReference>
<gene>
    <name evidence="3" type="ORF">pdam_00024480</name>
</gene>
<accession>A0A3M6U9I0</accession>